<gene>
    <name evidence="6" type="ordered locus">Namu_1958</name>
</gene>
<dbReference type="GO" id="GO:0003697">
    <property type="term" value="F:single-stranded DNA binding"/>
    <property type="evidence" value="ECO:0007669"/>
    <property type="project" value="InterPro"/>
</dbReference>
<sequence length="230" mass="24502">MSARITIDGNLAADPDFGISNAGTSWAHLRVASHERVKRNGEWTSTDPEFFNVTVFGKAAEDAGDTLHKGDRVTVEGRPELELFDRRDGSTGAVVKVYARSVTLTADEAPAASNGRDIVADSAPTIHHTSEATMVVGVGRTATALHRTLRDHGFRWNAATTSWNLPKDMDVHTRTARVSDVVSIVRENGRDIPVVNDPGPTATAVAVPTARVEPSPVPDPAPAPANGRSL</sequence>
<dbReference type="InParanoid" id="C8XHE1"/>
<dbReference type="Proteomes" id="UP000002218">
    <property type="component" value="Chromosome"/>
</dbReference>
<dbReference type="RefSeq" id="WP_015747248.1">
    <property type="nucleotide sequence ID" value="NC_013235.1"/>
</dbReference>
<dbReference type="HOGENOM" id="CLU_1203791_0_0_11"/>
<feature type="region of interest" description="Disordered" evidence="5">
    <location>
        <begin position="209"/>
        <end position="230"/>
    </location>
</feature>
<organism evidence="6 7">
    <name type="scientific">Nakamurella multipartita (strain ATCC 700099 / DSM 44233 / CIP 104796 / JCM 9543 / NBRC 105858 / Y-104)</name>
    <name type="common">Microsphaera multipartita</name>
    <dbReference type="NCBI Taxonomy" id="479431"/>
    <lineage>
        <taxon>Bacteria</taxon>
        <taxon>Bacillati</taxon>
        <taxon>Actinomycetota</taxon>
        <taxon>Actinomycetes</taxon>
        <taxon>Nakamurellales</taxon>
        <taxon>Nakamurellaceae</taxon>
        <taxon>Nakamurella</taxon>
    </lineage>
</organism>
<evidence type="ECO:0000256" key="1">
    <source>
        <dbReference type="ARBA" id="ARBA00023125"/>
    </source>
</evidence>
<dbReference type="OrthoDB" id="9809878at2"/>
<dbReference type="eggNOG" id="COG0629">
    <property type="taxonomic scope" value="Bacteria"/>
</dbReference>
<reference evidence="6 7" key="2">
    <citation type="journal article" date="2010" name="Stand. Genomic Sci.">
        <title>Complete genome sequence of Nakamurella multipartita type strain (Y-104).</title>
        <authorList>
            <person name="Tice H."/>
            <person name="Mayilraj S."/>
            <person name="Sims D."/>
            <person name="Lapidus A."/>
            <person name="Nolan M."/>
            <person name="Lucas S."/>
            <person name="Glavina Del Rio T."/>
            <person name="Copeland A."/>
            <person name="Cheng J.F."/>
            <person name="Meincke L."/>
            <person name="Bruce D."/>
            <person name="Goodwin L."/>
            <person name="Pitluck S."/>
            <person name="Ivanova N."/>
            <person name="Mavromatis K."/>
            <person name="Ovchinnikova G."/>
            <person name="Pati A."/>
            <person name="Chen A."/>
            <person name="Palaniappan K."/>
            <person name="Land M."/>
            <person name="Hauser L."/>
            <person name="Chang Y.J."/>
            <person name="Jeffries C.D."/>
            <person name="Detter J.C."/>
            <person name="Brettin T."/>
            <person name="Rohde M."/>
            <person name="Goker M."/>
            <person name="Bristow J."/>
            <person name="Eisen J.A."/>
            <person name="Markowitz V."/>
            <person name="Hugenholtz P."/>
            <person name="Kyrpides N.C."/>
            <person name="Klenk H.P."/>
            <person name="Chen F."/>
        </authorList>
    </citation>
    <scope>NUCLEOTIDE SEQUENCE [LARGE SCALE GENOMIC DNA]</scope>
    <source>
        <strain evidence="7">ATCC 700099 / DSM 44233 / CIP 104796 / JCM 9543 / NBRC 105858 / Y-104</strain>
    </source>
</reference>
<evidence type="ECO:0000256" key="2">
    <source>
        <dbReference type="PROSITE-ProRule" id="PRU00182"/>
    </source>
</evidence>
<dbReference type="InterPro" id="IPR011344">
    <property type="entry name" value="ssDNA-bd"/>
</dbReference>
<dbReference type="KEGG" id="nml:Namu_1958"/>
<dbReference type="InterPro" id="IPR012340">
    <property type="entry name" value="NA-bd_OB-fold"/>
</dbReference>
<dbReference type="CDD" id="cd04496">
    <property type="entry name" value="SSB_OBF"/>
    <property type="match status" value="1"/>
</dbReference>
<evidence type="ECO:0000256" key="5">
    <source>
        <dbReference type="SAM" id="MobiDB-lite"/>
    </source>
</evidence>
<proteinExistence type="predicted"/>
<evidence type="ECO:0000256" key="3">
    <source>
        <dbReference type="PROSITE-ProRule" id="PRU00252"/>
    </source>
</evidence>
<keyword evidence="2" id="KW-0694">RNA-binding</keyword>
<keyword evidence="1 3" id="KW-0238">DNA-binding</keyword>
<name>C8XHE1_NAKMY</name>
<dbReference type="Gene3D" id="2.40.50.140">
    <property type="entry name" value="Nucleic acid-binding proteins"/>
    <property type="match status" value="1"/>
</dbReference>
<evidence type="ECO:0000313" key="6">
    <source>
        <dbReference type="EMBL" id="ACV78347.1"/>
    </source>
</evidence>
<dbReference type="STRING" id="479431.Namu_1958"/>
<dbReference type="PROSITE" id="PS50935">
    <property type="entry name" value="SSB"/>
    <property type="match status" value="1"/>
</dbReference>
<keyword evidence="7" id="KW-1185">Reference proteome</keyword>
<dbReference type="Pfam" id="PF00436">
    <property type="entry name" value="SSB"/>
    <property type="match status" value="1"/>
</dbReference>
<evidence type="ECO:0000313" key="7">
    <source>
        <dbReference type="Proteomes" id="UP000002218"/>
    </source>
</evidence>
<dbReference type="EMBL" id="CP001737">
    <property type="protein sequence ID" value="ACV78347.1"/>
    <property type="molecule type" value="Genomic_DNA"/>
</dbReference>
<dbReference type="PROSITE" id="PS50889">
    <property type="entry name" value="S4"/>
    <property type="match status" value="1"/>
</dbReference>
<accession>C8XHE1</accession>
<dbReference type="SUPFAM" id="SSF50249">
    <property type="entry name" value="Nucleic acid-binding proteins"/>
    <property type="match status" value="1"/>
</dbReference>
<reference evidence="7" key="1">
    <citation type="submission" date="2009-09" db="EMBL/GenBank/DDBJ databases">
        <title>The complete genome of Nakamurella multipartita DSM 44233.</title>
        <authorList>
            <consortium name="US DOE Joint Genome Institute (JGI-PGF)"/>
            <person name="Lucas S."/>
            <person name="Copeland A."/>
            <person name="Lapidus A."/>
            <person name="Glavina del Rio T."/>
            <person name="Dalin E."/>
            <person name="Tice H."/>
            <person name="Bruce D."/>
            <person name="Goodwin L."/>
            <person name="Pitluck S."/>
            <person name="Kyrpides N."/>
            <person name="Mavromatis K."/>
            <person name="Ivanova N."/>
            <person name="Ovchinnikova G."/>
            <person name="Sims D."/>
            <person name="Meincke L."/>
            <person name="Brettin T."/>
            <person name="Detter J.C."/>
            <person name="Han C."/>
            <person name="Larimer F."/>
            <person name="Land M."/>
            <person name="Hauser L."/>
            <person name="Markowitz V."/>
            <person name="Cheng J.-F."/>
            <person name="Hugenholtz P."/>
            <person name="Woyke T."/>
            <person name="Wu D."/>
            <person name="Klenk H.-P."/>
            <person name="Eisen J.A."/>
        </authorList>
    </citation>
    <scope>NUCLEOTIDE SEQUENCE [LARGE SCALE GENOMIC DNA]</scope>
    <source>
        <strain evidence="7">ATCC 700099 / DSM 44233 / CIP 104796 / JCM 9543 / NBRC 105858 / Y-104</strain>
    </source>
</reference>
<dbReference type="GO" id="GO:0003723">
    <property type="term" value="F:RNA binding"/>
    <property type="evidence" value="ECO:0007669"/>
    <property type="project" value="UniProtKB-KW"/>
</dbReference>
<dbReference type="InterPro" id="IPR000424">
    <property type="entry name" value="Primosome_PriB/ssb"/>
</dbReference>
<dbReference type="NCBIfam" id="TIGR00621">
    <property type="entry name" value="ssb"/>
    <property type="match status" value="1"/>
</dbReference>
<dbReference type="GO" id="GO:0006260">
    <property type="term" value="P:DNA replication"/>
    <property type="evidence" value="ECO:0007669"/>
    <property type="project" value="InterPro"/>
</dbReference>
<dbReference type="AlphaFoldDB" id="C8XHE1"/>
<protein>
    <recommendedName>
        <fullName evidence="4">Single-stranded DNA-binding protein</fullName>
    </recommendedName>
</protein>
<evidence type="ECO:0000256" key="4">
    <source>
        <dbReference type="RuleBase" id="RU000524"/>
    </source>
</evidence>